<sequence length="130" mass="14402">MLNASKLRLPAVGIALILLGACATPQKQCIARETAEYRAISAQIEELEETLARGYALHRQTVPYTKTRICHVKGKRYVPCPTTRFHTIETPVSVDIDDTREKLARLKAQRTKLAPAAATARAACIRAYPE</sequence>
<evidence type="ECO:0000313" key="2">
    <source>
        <dbReference type="EMBL" id="SPF77041.1"/>
    </source>
</evidence>
<reference evidence="2 3" key="1">
    <citation type="submission" date="2018-03" db="EMBL/GenBank/DDBJ databases">
        <authorList>
            <person name="Keele B.F."/>
        </authorList>
    </citation>
    <scope>NUCLEOTIDE SEQUENCE [LARGE SCALE GENOMIC DNA]</scope>
    <source>
        <strain evidence="2 3">CECT 8811</strain>
    </source>
</reference>
<gene>
    <name evidence="2" type="ORF">ALP8811_02062</name>
</gene>
<dbReference type="PROSITE" id="PS51257">
    <property type="entry name" value="PROKAR_LIPOPROTEIN"/>
    <property type="match status" value="1"/>
</dbReference>
<proteinExistence type="predicted"/>
<protein>
    <submittedName>
        <fullName evidence="2">Uncharacterized protein</fullName>
    </submittedName>
</protein>
<organism evidence="2 3">
    <name type="scientific">Aliiroseovarius pelagivivens</name>
    <dbReference type="NCBI Taxonomy" id="1639690"/>
    <lineage>
        <taxon>Bacteria</taxon>
        <taxon>Pseudomonadati</taxon>
        <taxon>Pseudomonadota</taxon>
        <taxon>Alphaproteobacteria</taxon>
        <taxon>Rhodobacterales</taxon>
        <taxon>Paracoccaceae</taxon>
        <taxon>Aliiroseovarius</taxon>
    </lineage>
</organism>
<dbReference type="RefSeq" id="WP_108857003.1">
    <property type="nucleotide sequence ID" value="NZ_OMOI01000001.1"/>
</dbReference>
<evidence type="ECO:0000256" key="1">
    <source>
        <dbReference type="SAM" id="SignalP"/>
    </source>
</evidence>
<dbReference type="Proteomes" id="UP000244911">
    <property type="component" value="Unassembled WGS sequence"/>
</dbReference>
<name>A0A2R8AM00_9RHOB</name>
<accession>A0A2R8AM00</accession>
<dbReference type="EMBL" id="OMOI01000001">
    <property type="protein sequence ID" value="SPF77041.1"/>
    <property type="molecule type" value="Genomic_DNA"/>
</dbReference>
<feature type="chain" id="PRO_5015347794" evidence="1">
    <location>
        <begin position="24"/>
        <end position="130"/>
    </location>
</feature>
<feature type="signal peptide" evidence="1">
    <location>
        <begin position="1"/>
        <end position="23"/>
    </location>
</feature>
<keyword evidence="1" id="KW-0732">Signal</keyword>
<evidence type="ECO:0000313" key="3">
    <source>
        <dbReference type="Proteomes" id="UP000244911"/>
    </source>
</evidence>
<keyword evidence="3" id="KW-1185">Reference proteome</keyword>
<dbReference type="OrthoDB" id="7875456at2"/>
<dbReference type="AlphaFoldDB" id="A0A2R8AM00"/>